<organism evidence="1 2">
    <name type="scientific">Pelobates cultripes</name>
    <name type="common">Western spadefoot toad</name>
    <dbReference type="NCBI Taxonomy" id="61616"/>
    <lineage>
        <taxon>Eukaryota</taxon>
        <taxon>Metazoa</taxon>
        <taxon>Chordata</taxon>
        <taxon>Craniata</taxon>
        <taxon>Vertebrata</taxon>
        <taxon>Euteleostomi</taxon>
        <taxon>Amphibia</taxon>
        <taxon>Batrachia</taxon>
        <taxon>Anura</taxon>
        <taxon>Pelobatoidea</taxon>
        <taxon>Pelobatidae</taxon>
        <taxon>Pelobates</taxon>
    </lineage>
</organism>
<proteinExistence type="predicted"/>
<protein>
    <submittedName>
        <fullName evidence="1">Uncharacterized protein</fullName>
    </submittedName>
</protein>
<dbReference type="EMBL" id="OW240916">
    <property type="protein sequence ID" value="CAH2293318.1"/>
    <property type="molecule type" value="Genomic_DNA"/>
</dbReference>
<accession>A0AAD1S5P3</accession>
<name>A0AAD1S5P3_PELCU</name>
<reference evidence="1" key="1">
    <citation type="submission" date="2022-03" db="EMBL/GenBank/DDBJ databases">
        <authorList>
            <person name="Alioto T."/>
            <person name="Alioto T."/>
            <person name="Gomez Garrido J."/>
        </authorList>
    </citation>
    <scope>NUCLEOTIDE SEQUENCE</scope>
</reference>
<dbReference type="AlphaFoldDB" id="A0AAD1S5P3"/>
<keyword evidence="2" id="KW-1185">Reference proteome</keyword>
<sequence>MTWAQRHFADLKSIYLLGTENTTMYFLSGVAVDPGKLSLADRVFQKITSLWGVVMATSKKSSKFLFNEIQSLVRGNGCSNKPMNADFRIIQSAIEFVTNSKWLR</sequence>
<dbReference type="Proteomes" id="UP001295444">
    <property type="component" value="Chromosome 05"/>
</dbReference>
<evidence type="ECO:0000313" key="1">
    <source>
        <dbReference type="EMBL" id="CAH2293318.1"/>
    </source>
</evidence>
<gene>
    <name evidence="1" type="ORF">PECUL_23A031861</name>
</gene>
<evidence type="ECO:0000313" key="2">
    <source>
        <dbReference type="Proteomes" id="UP001295444"/>
    </source>
</evidence>